<dbReference type="PANTHER" id="PTHR46539:SF1">
    <property type="entry name" value="E3 UBIQUITIN-PROTEIN LIGASE ATL42"/>
    <property type="match status" value="1"/>
</dbReference>
<reference evidence="18 19" key="1">
    <citation type="submission" date="2019-05" db="EMBL/GenBank/DDBJ databases">
        <title>Mikania micrantha, genome provides insights into the molecular mechanism of rapid growth.</title>
        <authorList>
            <person name="Liu B."/>
        </authorList>
    </citation>
    <scope>NUCLEOTIDE SEQUENCE [LARGE SCALE GENOMIC DNA]</scope>
    <source>
        <strain evidence="18">NLD-2019</strain>
        <tissue evidence="18">Leaf</tissue>
    </source>
</reference>
<evidence type="ECO:0000256" key="6">
    <source>
        <dbReference type="ARBA" id="ARBA00022692"/>
    </source>
</evidence>
<evidence type="ECO:0000256" key="7">
    <source>
        <dbReference type="ARBA" id="ARBA00022723"/>
    </source>
</evidence>
<comment type="pathway">
    <text evidence="3">Protein modification; protein ubiquitination.</text>
</comment>
<evidence type="ECO:0000256" key="3">
    <source>
        <dbReference type="ARBA" id="ARBA00004906"/>
    </source>
</evidence>
<keyword evidence="10" id="KW-0833">Ubl conjugation pathway</keyword>
<comment type="similarity">
    <text evidence="14">Belongs to the RING-type zinc finger family. ATL subfamily.</text>
</comment>
<dbReference type="GO" id="GO:0008270">
    <property type="term" value="F:zinc ion binding"/>
    <property type="evidence" value="ECO:0007669"/>
    <property type="project" value="UniProtKB-KW"/>
</dbReference>
<dbReference type="SUPFAM" id="SSF57850">
    <property type="entry name" value="RING/U-box"/>
    <property type="match status" value="1"/>
</dbReference>
<dbReference type="InterPro" id="IPR013083">
    <property type="entry name" value="Znf_RING/FYVE/PHD"/>
</dbReference>
<dbReference type="SMART" id="SM00184">
    <property type="entry name" value="RING"/>
    <property type="match status" value="1"/>
</dbReference>
<gene>
    <name evidence="18" type="ORF">E3N88_09436</name>
</gene>
<evidence type="ECO:0000256" key="8">
    <source>
        <dbReference type="ARBA" id="ARBA00022729"/>
    </source>
</evidence>
<dbReference type="Gene3D" id="3.30.40.10">
    <property type="entry name" value="Zinc/RING finger domain, C3HC4 (zinc finger)"/>
    <property type="match status" value="1"/>
</dbReference>
<keyword evidence="12 16" id="KW-1133">Transmembrane helix</keyword>
<dbReference type="PROSITE" id="PS50089">
    <property type="entry name" value="ZF_RING_2"/>
    <property type="match status" value="1"/>
</dbReference>
<sequence length="365" mass="42140">MNFPTTHLPEFIGIPVNPHRTLTFVITFLIISPNSTLSQSSYTSSNDENFSNNSSNSVGKFEPSLAIVVGVLSIVLSLTFLTLIYVKCCHVSSSTHLNQENLGNLRRTRSRFSGIDKSIIESLPYFKFSNLKGWKNGLECSVCLSAFEEIELLRLLPKCKHAFHVECIDQWLENHSSCPLCRFKVIEDDIAHFMHSNSLRFNESEPSNLGLFIAREGSSRICTNVEKDQEQEDLHKYNHRIMICDDHDPVIWKTRWSNVSSSDIMYLKSEMITCMSSNRFDHRSGLEIEGNKSHRRIEEPRRSVSEITVHPRFLEAEVRVDEENLRRLWLPIARRTVERFANKENSHVIDGQRLEIQKSKERLDV</sequence>
<keyword evidence="11" id="KW-0862">Zinc</keyword>
<evidence type="ECO:0000256" key="16">
    <source>
        <dbReference type="SAM" id="Phobius"/>
    </source>
</evidence>
<protein>
    <recommendedName>
        <fullName evidence="4">RING-type E3 ubiquitin transferase</fullName>
        <ecNumber evidence="4">2.3.2.27</ecNumber>
    </recommendedName>
</protein>
<evidence type="ECO:0000256" key="11">
    <source>
        <dbReference type="ARBA" id="ARBA00022833"/>
    </source>
</evidence>
<dbReference type="EC" id="2.3.2.27" evidence="4"/>
<evidence type="ECO:0000256" key="15">
    <source>
        <dbReference type="PROSITE-ProRule" id="PRU00175"/>
    </source>
</evidence>
<name>A0A5N6PJ14_9ASTR</name>
<keyword evidence="5" id="KW-0808">Transferase</keyword>
<dbReference type="OrthoDB" id="8062037at2759"/>
<comment type="catalytic activity">
    <reaction evidence="1">
        <text>S-ubiquitinyl-[E2 ubiquitin-conjugating enzyme]-L-cysteine + [acceptor protein]-L-lysine = [E2 ubiquitin-conjugating enzyme]-L-cysteine + N(6)-ubiquitinyl-[acceptor protein]-L-lysine.</text>
        <dbReference type="EC" id="2.3.2.27"/>
    </reaction>
</comment>
<dbReference type="GO" id="GO:0016020">
    <property type="term" value="C:membrane"/>
    <property type="evidence" value="ECO:0007669"/>
    <property type="project" value="UniProtKB-SubCell"/>
</dbReference>
<evidence type="ECO:0000256" key="13">
    <source>
        <dbReference type="ARBA" id="ARBA00023136"/>
    </source>
</evidence>
<accession>A0A5N6PJ14</accession>
<feature type="transmembrane region" description="Helical" evidence="16">
    <location>
        <begin position="65"/>
        <end position="86"/>
    </location>
</feature>
<evidence type="ECO:0000256" key="5">
    <source>
        <dbReference type="ARBA" id="ARBA00022679"/>
    </source>
</evidence>
<proteinExistence type="inferred from homology"/>
<dbReference type="CDD" id="cd16461">
    <property type="entry name" value="RING-H2_EL5-like"/>
    <property type="match status" value="1"/>
</dbReference>
<keyword evidence="6 16" id="KW-0812">Transmembrane</keyword>
<dbReference type="GO" id="GO:0061630">
    <property type="term" value="F:ubiquitin protein ligase activity"/>
    <property type="evidence" value="ECO:0007669"/>
    <property type="project" value="UniProtKB-EC"/>
</dbReference>
<keyword evidence="7" id="KW-0479">Metal-binding</keyword>
<organism evidence="18 19">
    <name type="scientific">Mikania micrantha</name>
    <name type="common">bitter vine</name>
    <dbReference type="NCBI Taxonomy" id="192012"/>
    <lineage>
        <taxon>Eukaryota</taxon>
        <taxon>Viridiplantae</taxon>
        <taxon>Streptophyta</taxon>
        <taxon>Embryophyta</taxon>
        <taxon>Tracheophyta</taxon>
        <taxon>Spermatophyta</taxon>
        <taxon>Magnoliopsida</taxon>
        <taxon>eudicotyledons</taxon>
        <taxon>Gunneridae</taxon>
        <taxon>Pentapetalae</taxon>
        <taxon>asterids</taxon>
        <taxon>campanulids</taxon>
        <taxon>Asterales</taxon>
        <taxon>Asteraceae</taxon>
        <taxon>Asteroideae</taxon>
        <taxon>Heliantheae alliance</taxon>
        <taxon>Eupatorieae</taxon>
        <taxon>Mikania</taxon>
    </lineage>
</organism>
<evidence type="ECO:0000256" key="1">
    <source>
        <dbReference type="ARBA" id="ARBA00000900"/>
    </source>
</evidence>
<evidence type="ECO:0000256" key="2">
    <source>
        <dbReference type="ARBA" id="ARBA00004167"/>
    </source>
</evidence>
<dbReference type="AlphaFoldDB" id="A0A5N6PJ14"/>
<evidence type="ECO:0000256" key="9">
    <source>
        <dbReference type="ARBA" id="ARBA00022771"/>
    </source>
</evidence>
<dbReference type="InterPro" id="IPR001841">
    <property type="entry name" value="Znf_RING"/>
</dbReference>
<evidence type="ECO:0000256" key="4">
    <source>
        <dbReference type="ARBA" id="ARBA00012483"/>
    </source>
</evidence>
<evidence type="ECO:0000256" key="10">
    <source>
        <dbReference type="ARBA" id="ARBA00022786"/>
    </source>
</evidence>
<dbReference type="FunFam" id="3.30.40.10:FF:000285">
    <property type="entry name" value="RING-H2 finger protein ATL43"/>
    <property type="match status" value="1"/>
</dbReference>
<keyword evidence="19" id="KW-1185">Reference proteome</keyword>
<evidence type="ECO:0000256" key="12">
    <source>
        <dbReference type="ARBA" id="ARBA00022989"/>
    </source>
</evidence>
<evidence type="ECO:0000313" key="18">
    <source>
        <dbReference type="EMBL" id="KAD6454730.1"/>
    </source>
</evidence>
<keyword evidence="13 16" id="KW-0472">Membrane</keyword>
<feature type="domain" description="RING-type" evidence="17">
    <location>
        <begin position="140"/>
        <end position="182"/>
    </location>
</feature>
<dbReference type="PANTHER" id="PTHR46539">
    <property type="entry name" value="E3 UBIQUITIN-PROTEIN LIGASE ATL42"/>
    <property type="match status" value="1"/>
</dbReference>
<dbReference type="EMBL" id="SZYD01000004">
    <property type="protein sequence ID" value="KAD6454730.1"/>
    <property type="molecule type" value="Genomic_DNA"/>
</dbReference>
<evidence type="ECO:0000259" key="17">
    <source>
        <dbReference type="PROSITE" id="PS50089"/>
    </source>
</evidence>
<dbReference type="Proteomes" id="UP000326396">
    <property type="component" value="Linkage Group LG12"/>
</dbReference>
<evidence type="ECO:0000313" key="19">
    <source>
        <dbReference type="Proteomes" id="UP000326396"/>
    </source>
</evidence>
<comment type="caution">
    <text evidence="18">The sequence shown here is derived from an EMBL/GenBank/DDBJ whole genome shotgun (WGS) entry which is preliminary data.</text>
</comment>
<comment type="subcellular location">
    <subcellularLocation>
        <location evidence="2">Membrane</location>
        <topology evidence="2">Single-pass membrane protein</topology>
    </subcellularLocation>
</comment>
<keyword evidence="9 15" id="KW-0863">Zinc-finger</keyword>
<evidence type="ECO:0000256" key="14">
    <source>
        <dbReference type="ARBA" id="ARBA00024209"/>
    </source>
</evidence>
<keyword evidence="8" id="KW-0732">Signal</keyword>
<dbReference type="Pfam" id="PF13639">
    <property type="entry name" value="zf-RING_2"/>
    <property type="match status" value="1"/>
</dbReference>